<evidence type="ECO:0000313" key="1">
    <source>
        <dbReference type="EMBL" id="MCZ7911305.1"/>
    </source>
</evidence>
<evidence type="ECO:0000313" key="2">
    <source>
        <dbReference type="Proteomes" id="UP001151309"/>
    </source>
</evidence>
<gene>
    <name evidence="1" type="ORF">O9X94_18430</name>
</gene>
<proteinExistence type="predicted"/>
<comment type="caution">
    <text evidence="1">The sequence shown here is derived from an EMBL/GenBank/DDBJ whole genome shotgun (WGS) entry which is preliminary data.</text>
</comment>
<sequence length="139" mass="15806">MASSFRLHVFLKRDRRFSNTRQGRRCLSIGRRSATVRLCRRKIALPRYQFGLNISALYPNIYVSGGCPAGRFAGLASKKRRFVRAGRLFRETWFISVEKGLYPEKEQAPACFAGELCKGISTKSYIFPEGKTTAKAFPM</sequence>
<reference evidence="1" key="1">
    <citation type="submission" date="2022-12" db="EMBL/GenBank/DDBJ databases">
        <title>Draft genome sequences of 22 rhizogenic Agrobacterium biovar 1 strains, the causative agent of hairy root disease.</title>
        <authorList>
            <person name="Kim N."/>
            <person name="Vargas P."/>
            <person name="Rediers H."/>
        </authorList>
    </citation>
    <scope>NUCLEOTIDE SEQUENCE</scope>
    <source>
        <strain evidence="1">ST07.17.026</strain>
    </source>
</reference>
<accession>A0A9X3QW61</accession>
<dbReference type="RefSeq" id="WP_269832177.1">
    <property type="nucleotide sequence ID" value="NZ_JAPZLT010000010.1"/>
</dbReference>
<organism evidence="1 2">
    <name type="scientific">Agrobacterium leguminum</name>
    <dbReference type="NCBI Taxonomy" id="2792015"/>
    <lineage>
        <taxon>Bacteria</taxon>
        <taxon>Pseudomonadati</taxon>
        <taxon>Pseudomonadota</taxon>
        <taxon>Alphaproteobacteria</taxon>
        <taxon>Hyphomicrobiales</taxon>
        <taxon>Rhizobiaceae</taxon>
        <taxon>Rhizobium/Agrobacterium group</taxon>
        <taxon>Agrobacterium</taxon>
    </lineage>
</organism>
<dbReference type="Proteomes" id="UP001151309">
    <property type="component" value="Unassembled WGS sequence"/>
</dbReference>
<keyword evidence="2" id="KW-1185">Reference proteome</keyword>
<protein>
    <submittedName>
        <fullName evidence="1">Uncharacterized protein</fullName>
    </submittedName>
</protein>
<name>A0A9X3QW61_9HYPH</name>
<dbReference type="EMBL" id="JAPZLT010000010">
    <property type="protein sequence ID" value="MCZ7911305.1"/>
    <property type="molecule type" value="Genomic_DNA"/>
</dbReference>
<dbReference type="AlphaFoldDB" id="A0A9X3QW61"/>